<name>A0ABV9GW07_9BURK</name>
<feature type="domain" description="Replication initiation protein-like C-terminal" evidence="1">
    <location>
        <begin position="162"/>
        <end position="333"/>
    </location>
</feature>
<gene>
    <name evidence="2" type="ORF">ACFO3A_04200</name>
</gene>
<keyword evidence="3" id="KW-1185">Reference proteome</keyword>
<sequence length="383" mass="43480">MRNDLVLEAGEVKARIHAEQVKNPSYVHTDWLRFTIYTRHAPAQEICFPPPADFYDEIADEHYGVASQAAQIASDVARILGPDYKAELQPQKGKDFYAWRFDILRKGHPIGWVGFLSNSQGLRGAAQSKTIHVNLEGMGCTFARPGWRDGMADYIDEHRGLLTRIDLAVDFFDGIQGGIERLPEQYKTGVMDHLGQRPAHKRDGTWDCDDRSPNKGRSYYIGSREAGKQTNVYEKGLKEFGYKSGNPWVRFELRYGNKKRVLPTDMLRRPADFFAGASDWHASILKERGAQAIPQKVSVEKELPIQTIEAEVERNARWFLNTCGPSFRLAFSYLSENIVLDLLEDPTAIPARLKKFSEQELKKVYSKVFTRVSQSGRADAAFC</sequence>
<evidence type="ECO:0000259" key="1">
    <source>
        <dbReference type="Pfam" id="PF02486"/>
    </source>
</evidence>
<dbReference type="InterPro" id="IPR003491">
    <property type="entry name" value="REP-like_C"/>
</dbReference>
<keyword evidence="2" id="KW-0648">Protein biosynthesis</keyword>
<reference evidence="3" key="1">
    <citation type="journal article" date="2019" name="Int. J. Syst. Evol. Microbiol.">
        <title>The Global Catalogue of Microorganisms (GCM) 10K type strain sequencing project: providing services to taxonomists for standard genome sequencing and annotation.</title>
        <authorList>
            <consortium name="The Broad Institute Genomics Platform"/>
            <consortium name="The Broad Institute Genome Sequencing Center for Infectious Disease"/>
            <person name="Wu L."/>
            <person name="Ma J."/>
        </authorList>
    </citation>
    <scope>NUCLEOTIDE SEQUENCE [LARGE SCALE GENOMIC DNA]</scope>
    <source>
        <strain evidence="3">JCM 11650</strain>
    </source>
</reference>
<proteinExistence type="predicted"/>
<organism evidence="2 3">
    <name type="scientific">Comamonas nitrativorans</name>
    <dbReference type="NCBI Taxonomy" id="108437"/>
    <lineage>
        <taxon>Bacteria</taxon>
        <taxon>Pseudomonadati</taxon>
        <taxon>Pseudomonadota</taxon>
        <taxon>Betaproteobacteria</taxon>
        <taxon>Burkholderiales</taxon>
        <taxon>Comamonadaceae</taxon>
        <taxon>Comamonas</taxon>
    </lineage>
</organism>
<dbReference type="RefSeq" id="WP_377724245.1">
    <property type="nucleotide sequence ID" value="NZ_JBHSEW010000002.1"/>
</dbReference>
<accession>A0ABV9GW07</accession>
<evidence type="ECO:0000313" key="2">
    <source>
        <dbReference type="EMBL" id="MFC4621411.1"/>
    </source>
</evidence>
<evidence type="ECO:0000313" key="3">
    <source>
        <dbReference type="Proteomes" id="UP001595967"/>
    </source>
</evidence>
<dbReference type="GO" id="GO:0003743">
    <property type="term" value="F:translation initiation factor activity"/>
    <property type="evidence" value="ECO:0007669"/>
    <property type="project" value="UniProtKB-KW"/>
</dbReference>
<comment type="caution">
    <text evidence="2">The sequence shown here is derived from an EMBL/GenBank/DDBJ whole genome shotgun (WGS) entry which is preliminary data.</text>
</comment>
<protein>
    <submittedName>
        <fullName evidence="2">Replication initiation factor domain-containing protein</fullName>
    </submittedName>
</protein>
<keyword evidence="2" id="KW-0396">Initiation factor</keyword>
<dbReference type="Proteomes" id="UP001595967">
    <property type="component" value="Unassembled WGS sequence"/>
</dbReference>
<dbReference type="EMBL" id="JBHSEW010000002">
    <property type="protein sequence ID" value="MFC4621411.1"/>
    <property type="molecule type" value="Genomic_DNA"/>
</dbReference>
<dbReference type="Pfam" id="PF02486">
    <property type="entry name" value="Rep_trans"/>
    <property type="match status" value="1"/>
</dbReference>